<dbReference type="AlphaFoldDB" id="A0A3N0GHZ4"/>
<dbReference type="Pfam" id="PF00440">
    <property type="entry name" value="TetR_N"/>
    <property type="match status" value="1"/>
</dbReference>
<protein>
    <submittedName>
        <fullName evidence="7">TetR family transcriptional regulator</fullName>
    </submittedName>
</protein>
<keyword evidence="1" id="KW-0805">Transcription regulation</keyword>
<dbReference type="GO" id="GO:0000976">
    <property type="term" value="F:transcription cis-regulatory region binding"/>
    <property type="evidence" value="ECO:0007669"/>
    <property type="project" value="TreeGrafter"/>
</dbReference>
<evidence type="ECO:0000313" key="8">
    <source>
        <dbReference type="Proteomes" id="UP000279994"/>
    </source>
</evidence>
<reference evidence="7 8" key="1">
    <citation type="submission" date="2018-11" db="EMBL/GenBank/DDBJ databases">
        <authorList>
            <person name="Li F."/>
        </authorList>
    </citation>
    <scope>NUCLEOTIDE SEQUENCE [LARGE SCALE GENOMIC DNA]</scope>
    <source>
        <strain evidence="7 8">Gsoil 818</strain>
    </source>
</reference>
<keyword evidence="3" id="KW-0804">Transcription</keyword>
<organism evidence="7 8">
    <name type="scientific">Nocardioides pocheonensis</name>
    <dbReference type="NCBI Taxonomy" id="661485"/>
    <lineage>
        <taxon>Bacteria</taxon>
        <taxon>Bacillati</taxon>
        <taxon>Actinomycetota</taxon>
        <taxon>Actinomycetes</taxon>
        <taxon>Propionibacteriales</taxon>
        <taxon>Nocardioidaceae</taxon>
        <taxon>Nocardioides</taxon>
    </lineage>
</organism>
<dbReference type="OrthoDB" id="4726108at2"/>
<feature type="DNA-binding region" description="H-T-H motif" evidence="4">
    <location>
        <begin position="48"/>
        <end position="67"/>
    </location>
</feature>
<dbReference type="SUPFAM" id="SSF46689">
    <property type="entry name" value="Homeodomain-like"/>
    <property type="match status" value="1"/>
</dbReference>
<keyword evidence="8" id="KW-1185">Reference proteome</keyword>
<dbReference type="PROSITE" id="PS50977">
    <property type="entry name" value="HTH_TETR_2"/>
    <property type="match status" value="1"/>
</dbReference>
<sequence>MSSNREDSGENPVGIHHPGLTRRGQDRRRALIEATLRIIVREGPAAVTHRSVAAEAGATHGSVAYYFGGRDELLHQALECVADQNVRWLQQGELSDTDPTRDIDNVAARLAAMVDQQLIRDRAMGYSVLELHLAAGRDPKLRPLIRAWGKAYVASATPVLEAIGSTDYVRDTRMLAALINGMVLEQLASPRPRFRPDVLEPALRQALTAIASAATAGQLRAP</sequence>
<dbReference type="InterPro" id="IPR036271">
    <property type="entry name" value="Tet_transcr_reg_TetR-rel_C_sf"/>
</dbReference>
<dbReference type="InterPro" id="IPR050109">
    <property type="entry name" value="HTH-type_TetR-like_transc_reg"/>
</dbReference>
<feature type="domain" description="HTH tetR-type" evidence="6">
    <location>
        <begin position="25"/>
        <end position="85"/>
    </location>
</feature>
<evidence type="ECO:0000256" key="5">
    <source>
        <dbReference type="SAM" id="MobiDB-lite"/>
    </source>
</evidence>
<dbReference type="InterPro" id="IPR041583">
    <property type="entry name" value="TetR_C_31"/>
</dbReference>
<dbReference type="EMBL" id="RJSF01000047">
    <property type="protein sequence ID" value="RNM11762.1"/>
    <property type="molecule type" value="Genomic_DNA"/>
</dbReference>
<proteinExistence type="predicted"/>
<evidence type="ECO:0000256" key="3">
    <source>
        <dbReference type="ARBA" id="ARBA00023163"/>
    </source>
</evidence>
<evidence type="ECO:0000313" key="7">
    <source>
        <dbReference type="EMBL" id="RNM11762.1"/>
    </source>
</evidence>
<accession>A0A3N0GHZ4</accession>
<keyword evidence="2 4" id="KW-0238">DNA-binding</keyword>
<dbReference type="PANTHER" id="PTHR30055:SF234">
    <property type="entry name" value="HTH-TYPE TRANSCRIPTIONAL REGULATOR BETI"/>
    <property type="match status" value="1"/>
</dbReference>
<dbReference type="PANTHER" id="PTHR30055">
    <property type="entry name" value="HTH-TYPE TRANSCRIPTIONAL REGULATOR RUTR"/>
    <property type="match status" value="1"/>
</dbReference>
<dbReference type="GO" id="GO:0003700">
    <property type="term" value="F:DNA-binding transcription factor activity"/>
    <property type="evidence" value="ECO:0007669"/>
    <property type="project" value="TreeGrafter"/>
</dbReference>
<evidence type="ECO:0000256" key="4">
    <source>
        <dbReference type="PROSITE-ProRule" id="PRU00335"/>
    </source>
</evidence>
<dbReference type="InterPro" id="IPR009057">
    <property type="entry name" value="Homeodomain-like_sf"/>
</dbReference>
<comment type="caution">
    <text evidence="7">The sequence shown here is derived from an EMBL/GenBank/DDBJ whole genome shotgun (WGS) entry which is preliminary data.</text>
</comment>
<evidence type="ECO:0000256" key="1">
    <source>
        <dbReference type="ARBA" id="ARBA00023015"/>
    </source>
</evidence>
<feature type="region of interest" description="Disordered" evidence="5">
    <location>
        <begin position="1"/>
        <end position="26"/>
    </location>
</feature>
<evidence type="ECO:0000256" key="2">
    <source>
        <dbReference type="ARBA" id="ARBA00023125"/>
    </source>
</evidence>
<dbReference type="RefSeq" id="WP_123224993.1">
    <property type="nucleotide sequence ID" value="NZ_RJSF01000047.1"/>
</dbReference>
<dbReference type="Pfam" id="PF17940">
    <property type="entry name" value="TetR_C_31"/>
    <property type="match status" value="1"/>
</dbReference>
<evidence type="ECO:0000259" key="6">
    <source>
        <dbReference type="PROSITE" id="PS50977"/>
    </source>
</evidence>
<dbReference type="Proteomes" id="UP000279994">
    <property type="component" value="Unassembled WGS sequence"/>
</dbReference>
<dbReference type="InterPro" id="IPR001647">
    <property type="entry name" value="HTH_TetR"/>
</dbReference>
<dbReference type="SUPFAM" id="SSF48498">
    <property type="entry name" value="Tetracyclin repressor-like, C-terminal domain"/>
    <property type="match status" value="1"/>
</dbReference>
<name>A0A3N0GHZ4_9ACTN</name>
<dbReference type="Gene3D" id="1.10.357.10">
    <property type="entry name" value="Tetracycline Repressor, domain 2"/>
    <property type="match status" value="1"/>
</dbReference>
<gene>
    <name evidence="7" type="ORF">EFL26_21650</name>
</gene>